<name>A0A0E9UR14_ANGAN</name>
<sequence>MLAIGTTISLTSLYLRISRRVLTQVVKRGK</sequence>
<reference evidence="1" key="1">
    <citation type="submission" date="2014-11" db="EMBL/GenBank/DDBJ databases">
        <authorList>
            <person name="Amaro Gonzalez C."/>
        </authorList>
    </citation>
    <scope>NUCLEOTIDE SEQUENCE</scope>
</reference>
<evidence type="ECO:0000313" key="1">
    <source>
        <dbReference type="EMBL" id="JAH68237.1"/>
    </source>
</evidence>
<accession>A0A0E9UR14</accession>
<organism evidence="1">
    <name type="scientific">Anguilla anguilla</name>
    <name type="common">European freshwater eel</name>
    <name type="synonym">Muraena anguilla</name>
    <dbReference type="NCBI Taxonomy" id="7936"/>
    <lineage>
        <taxon>Eukaryota</taxon>
        <taxon>Metazoa</taxon>
        <taxon>Chordata</taxon>
        <taxon>Craniata</taxon>
        <taxon>Vertebrata</taxon>
        <taxon>Euteleostomi</taxon>
        <taxon>Actinopterygii</taxon>
        <taxon>Neopterygii</taxon>
        <taxon>Teleostei</taxon>
        <taxon>Anguilliformes</taxon>
        <taxon>Anguillidae</taxon>
        <taxon>Anguilla</taxon>
    </lineage>
</organism>
<dbReference type="AlphaFoldDB" id="A0A0E9UR14"/>
<reference evidence="1" key="2">
    <citation type="journal article" date="2015" name="Fish Shellfish Immunol.">
        <title>Early steps in the European eel (Anguilla anguilla)-Vibrio vulnificus interaction in the gills: Role of the RtxA13 toxin.</title>
        <authorList>
            <person name="Callol A."/>
            <person name="Pajuelo D."/>
            <person name="Ebbesson L."/>
            <person name="Teles M."/>
            <person name="MacKenzie S."/>
            <person name="Amaro C."/>
        </authorList>
    </citation>
    <scope>NUCLEOTIDE SEQUENCE</scope>
</reference>
<protein>
    <submittedName>
        <fullName evidence="1">Uncharacterized protein</fullName>
    </submittedName>
</protein>
<proteinExistence type="predicted"/>
<dbReference type="EMBL" id="GBXM01040340">
    <property type="protein sequence ID" value="JAH68237.1"/>
    <property type="molecule type" value="Transcribed_RNA"/>
</dbReference>